<dbReference type="OrthoDB" id="5562884at2"/>
<accession>A0A4V2YZI4</accession>
<dbReference type="InterPro" id="IPR025737">
    <property type="entry name" value="FApF"/>
</dbReference>
<organism evidence="2 3">
    <name type="scientific">Flavobacterium cellulosilyticum</name>
    <dbReference type="NCBI Taxonomy" id="2541731"/>
    <lineage>
        <taxon>Bacteria</taxon>
        <taxon>Pseudomonadati</taxon>
        <taxon>Bacteroidota</taxon>
        <taxon>Flavobacteriia</taxon>
        <taxon>Flavobacteriales</taxon>
        <taxon>Flavobacteriaceae</taxon>
        <taxon>Flavobacterium</taxon>
    </lineage>
</organism>
<name>A0A4V2YZI4_9FLAO</name>
<gene>
    <name evidence="2" type="ORF">E0F76_09895</name>
</gene>
<keyword evidence="1" id="KW-0732">Signal</keyword>
<feature type="signal peptide" evidence="1">
    <location>
        <begin position="1"/>
        <end position="22"/>
    </location>
</feature>
<dbReference type="RefSeq" id="WP_132004980.1">
    <property type="nucleotide sequence ID" value="NZ_SMFK01000005.1"/>
</dbReference>
<evidence type="ECO:0000313" key="3">
    <source>
        <dbReference type="Proteomes" id="UP000295479"/>
    </source>
</evidence>
<evidence type="ECO:0000313" key="2">
    <source>
        <dbReference type="EMBL" id="TDD96947.1"/>
    </source>
</evidence>
<dbReference type="Pfam" id="PF13557">
    <property type="entry name" value="Phenol_MetA_deg"/>
    <property type="match status" value="1"/>
</dbReference>
<sequence length="307" mass="33890">MKKIILLFVLALFATTSSYSQCACCAASGASATSTDYNNGILTLQKKQFVIETYGDYRTIQDGHAHEHDEKLLKSMFISSLGVRYGVTDKITISALVPYVFLHTNDGNNHGIGDLNLMGTFTVFSKNNLNFGLQAGIELPTGIQKNSNFDNSTVVVGSGSYDPIVGVLFSKHWDKMTLVGNALYKYTTKGFQDNYYGSIAIQNLSLSYKIIEGGRLNSIDEKEENKSSNFGWNIFGGYYGEGLDKLKEDLEVDENSGYYLGFANLGTTLSHKKWSFPLTLSVPIINKMNGEQNDAGVRLRFGIIKSF</sequence>
<proteinExistence type="predicted"/>
<reference evidence="2 3" key="1">
    <citation type="submission" date="2019-03" db="EMBL/GenBank/DDBJ databases">
        <title>Flavobacterium AR-3-4 sp. nov. isolated from arctic soil.</title>
        <authorList>
            <person name="Chaudhary D.K."/>
        </authorList>
    </citation>
    <scope>NUCLEOTIDE SEQUENCE [LARGE SCALE GENOMIC DNA]</scope>
    <source>
        <strain evidence="2 3">AR-3-4</strain>
    </source>
</reference>
<evidence type="ECO:0000256" key="1">
    <source>
        <dbReference type="SAM" id="SignalP"/>
    </source>
</evidence>
<evidence type="ECO:0008006" key="4">
    <source>
        <dbReference type="Google" id="ProtNLM"/>
    </source>
</evidence>
<dbReference type="EMBL" id="SMFK01000005">
    <property type="protein sequence ID" value="TDD96947.1"/>
    <property type="molecule type" value="Genomic_DNA"/>
</dbReference>
<comment type="caution">
    <text evidence="2">The sequence shown here is derived from an EMBL/GenBank/DDBJ whole genome shotgun (WGS) entry which is preliminary data.</text>
</comment>
<dbReference type="Proteomes" id="UP000295479">
    <property type="component" value="Unassembled WGS sequence"/>
</dbReference>
<protein>
    <recommendedName>
        <fullName evidence="4">Transporter</fullName>
    </recommendedName>
</protein>
<dbReference type="AlphaFoldDB" id="A0A4V2YZI4"/>
<keyword evidence="3" id="KW-1185">Reference proteome</keyword>
<feature type="chain" id="PRO_5020255053" description="Transporter" evidence="1">
    <location>
        <begin position="23"/>
        <end position="307"/>
    </location>
</feature>